<dbReference type="PANTHER" id="PTHR11361">
    <property type="entry name" value="DNA MISMATCH REPAIR PROTEIN MUTS FAMILY MEMBER"/>
    <property type="match status" value="1"/>
</dbReference>
<dbReference type="Proteomes" id="UP000051950">
    <property type="component" value="Unassembled WGS sequence"/>
</dbReference>
<proteinExistence type="predicted"/>
<evidence type="ECO:0000313" key="6">
    <source>
        <dbReference type="EMBL" id="KRT15289.1"/>
    </source>
</evidence>
<dbReference type="OrthoDB" id="1097361at2"/>
<feature type="transmembrane region" description="Helical" evidence="4">
    <location>
        <begin position="6"/>
        <end position="22"/>
    </location>
</feature>
<dbReference type="SUPFAM" id="SSF52540">
    <property type="entry name" value="P-loop containing nucleoside triphosphate hydrolases"/>
    <property type="match status" value="1"/>
</dbReference>
<feature type="domain" description="DNA mismatch repair proteins mutS family" evidence="5">
    <location>
        <begin position="360"/>
        <end position="545"/>
    </location>
</feature>
<evidence type="ECO:0000256" key="2">
    <source>
        <dbReference type="ARBA" id="ARBA00022840"/>
    </source>
</evidence>
<dbReference type="RefSeq" id="WP_057933059.1">
    <property type="nucleotide sequence ID" value="NZ_LMZQ01000010.1"/>
</dbReference>
<accession>A0A0T5VNP5</accession>
<dbReference type="GO" id="GO:0140664">
    <property type="term" value="F:ATP-dependent DNA damage sensor activity"/>
    <property type="evidence" value="ECO:0007669"/>
    <property type="project" value="InterPro"/>
</dbReference>
<evidence type="ECO:0000313" key="7">
    <source>
        <dbReference type="Proteomes" id="UP000051950"/>
    </source>
</evidence>
<dbReference type="InterPro" id="IPR000432">
    <property type="entry name" value="DNA_mismatch_repair_MutS_C"/>
</dbReference>
<keyword evidence="4" id="KW-0472">Membrane</keyword>
<evidence type="ECO:0000256" key="1">
    <source>
        <dbReference type="ARBA" id="ARBA00022741"/>
    </source>
</evidence>
<keyword evidence="7" id="KW-1185">Reference proteome</keyword>
<evidence type="ECO:0000259" key="5">
    <source>
        <dbReference type="SMART" id="SM00534"/>
    </source>
</evidence>
<dbReference type="InterPro" id="IPR045076">
    <property type="entry name" value="MutS"/>
</dbReference>
<reference evidence="6 7" key="1">
    <citation type="submission" date="2015-11" db="EMBL/GenBank/DDBJ databases">
        <title>Sequence of Pedobacter ginsenosidimutans.</title>
        <authorList>
            <person name="Carson E."/>
            <person name="Keyser V."/>
            <person name="Newman J."/>
            <person name="Miller J."/>
        </authorList>
    </citation>
    <scope>NUCLEOTIDE SEQUENCE [LARGE SCALE GENOMIC DNA]</scope>
    <source>
        <strain evidence="6 7">KACC 14530</strain>
    </source>
</reference>
<evidence type="ECO:0000256" key="4">
    <source>
        <dbReference type="SAM" id="Phobius"/>
    </source>
</evidence>
<organism evidence="6 7">
    <name type="scientific">Pedobacter ginsenosidimutans</name>
    <dbReference type="NCBI Taxonomy" id="687842"/>
    <lineage>
        <taxon>Bacteria</taxon>
        <taxon>Pseudomonadati</taxon>
        <taxon>Bacteroidota</taxon>
        <taxon>Sphingobacteriia</taxon>
        <taxon>Sphingobacteriales</taxon>
        <taxon>Sphingobacteriaceae</taxon>
        <taxon>Pedobacter</taxon>
    </lineage>
</organism>
<dbReference type="AlphaFoldDB" id="A0A0T5VNP5"/>
<evidence type="ECO:0000256" key="3">
    <source>
        <dbReference type="ARBA" id="ARBA00023125"/>
    </source>
</evidence>
<dbReference type="STRING" id="687842.ASU31_14745"/>
<dbReference type="PANTHER" id="PTHR11361:SF152">
    <property type="entry name" value="DNA MISMATCH REPAIR PROTEIN"/>
    <property type="match status" value="1"/>
</dbReference>
<protein>
    <recommendedName>
        <fullName evidence="5">DNA mismatch repair proteins mutS family domain-containing protein</fullName>
    </recommendedName>
</protein>
<dbReference type="SMART" id="SM00534">
    <property type="entry name" value="MUTSac"/>
    <property type="match status" value="1"/>
</dbReference>
<dbReference type="Pfam" id="PF00488">
    <property type="entry name" value="MutS_V"/>
    <property type="match status" value="1"/>
</dbReference>
<keyword evidence="2" id="KW-0067">ATP-binding</keyword>
<feature type="transmembrane region" description="Helical" evidence="4">
    <location>
        <begin position="165"/>
        <end position="191"/>
    </location>
</feature>
<dbReference type="EMBL" id="LMZQ01000010">
    <property type="protein sequence ID" value="KRT15289.1"/>
    <property type="molecule type" value="Genomic_DNA"/>
</dbReference>
<keyword evidence="4" id="KW-0812">Transmembrane</keyword>
<comment type="caution">
    <text evidence="6">The sequence shown here is derived from an EMBL/GenBank/DDBJ whole genome shotgun (WGS) entry which is preliminary data.</text>
</comment>
<name>A0A0T5VNP5_9SPHI</name>
<dbReference type="GO" id="GO:0030983">
    <property type="term" value="F:mismatched DNA binding"/>
    <property type="evidence" value="ECO:0007669"/>
    <property type="project" value="InterPro"/>
</dbReference>
<keyword evidence="4" id="KW-1133">Transmembrane helix</keyword>
<dbReference type="InterPro" id="IPR027417">
    <property type="entry name" value="P-loop_NTPase"/>
</dbReference>
<dbReference type="GO" id="GO:0005524">
    <property type="term" value="F:ATP binding"/>
    <property type="evidence" value="ECO:0007669"/>
    <property type="project" value="UniProtKB-KW"/>
</dbReference>
<dbReference type="Gene3D" id="3.40.50.300">
    <property type="entry name" value="P-loop containing nucleotide triphosphate hydrolases"/>
    <property type="match status" value="1"/>
</dbReference>
<dbReference type="InterPro" id="IPR036187">
    <property type="entry name" value="DNA_mismatch_repair_MutS_sf"/>
</dbReference>
<dbReference type="Gene3D" id="1.10.1420.10">
    <property type="match status" value="1"/>
</dbReference>
<dbReference type="SUPFAM" id="SSF48334">
    <property type="entry name" value="DNA repair protein MutS, domain III"/>
    <property type="match status" value="1"/>
</dbReference>
<dbReference type="GO" id="GO:0005829">
    <property type="term" value="C:cytosol"/>
    <property type="evidence" value="ECO:0007669"/>
    <property type="project" value="TreeGrafter"/>
</dbReference>
<dbReference type="GO" id="GO:0006298">
    <property type="term" value="P:mismatch repair"/>
    <property type="evidence" value="ECO:0007669"/>
    <property type="project" value="InterPro"/>
</dbReference>
<keyword evidence="3" id="KW-0238">DNA-binding</keyword>
<sequence length="549" mass="63608">MNYLLFGIAAIILLMIFALFDARKKKKQILKDLKNSWGKEKTEPINFNKASWYSTYVKEKVFHTLSYQTMADIDFDQLFAKIDRTTSKIGQQFLYNKLAKPTSNLEELEKLKDQADFFTTHQEIREKVQTELIKLNSNESYSVVLLLNDKLVEKPAWFRWLSIDLLILAILLILSIKVSVCLILALLLITFNATYLNYWNKKHLLIFTKSLSQLNILINVSRKLVKEKIPFEADKIKNAIPMFRKFQRRIGILYQDFSQNNQGDLSQVPLYLFEIIKAIFLIEIFTFFKLIKLIENNQNDILNLYQYVGSIDIAIAVASLRESEQICEPQFTEPHKGIEIKGIRHPLIKNCIENEVKLDQKSMLITGSNMSGKSTFLRTVAINSLLAQTIYICFAEFYSAPFFKLHTSIRIDDNLFQGKSYFLEEVDVMSTLIEAVKNPDQNLFILDEVFKGTNTIERIAAAKAILSHLNREQNLTFVATHDIELSNMLAEEYELHHFTETITDNELIFDHKLKEGPLKTKNAIKILEMSHYPKEIIEEALKISKDLSS</sequence>
<keyword evidence="1" id="KW-0547">Nucleotide-binding</keyword>
<gene>
    <name evidence="6" type="ORF">ASU31_14745</name>
</gene>